<organism evidence="1 2">
    <name type="scientific">Methanooceanicella nereidis</name>
    <dbReference type="NCBI Taxonomy" id="2052831"/>
    <lineage>
        <taxon>Archaea</taxon>
        <taxon>Methanobacteriati</taxon>
        <taxon>Methanobacteriota</taxon>
        <taxon>Stenosarchaea group</taxon>
        <taxon>Methanomicrobia</taxon>
        <taxon>Methanocellales</taxon>
        <taxon>Methanocellaceae</taxon>
        <taxon>Methanooceanicella</taxon>
    </lineage>
</organism>
<gene>
    <name evidence="1" type="ORF">CUJ83_11860</name>
</gene>
<dbReference type="EMBL" id="PGCK01000010">
    <property type="protein sequence ID" value="MCD1295693.1"/>
    <property type="molecule type" value="Genomic_DNA"/>
</dbReference>
<dbReference type="Proteomes" id="UP001320159">
    <property type="component" value="Unassembled WGS sequence"/>
</dbReference>
<comment type="caution">
    <text evidence="1">The sequence shown here is derived from an EMBL/GenBank/DDBJ whole genome shotgun (WGS) entry which is preliminary data.</text>
</comment>
<name>A0AAP2W6T8_9EURY</name>
<proteinExistence type="predicted"/>
<evidence type="ECO:0000313" key="2">
    <source>
        <dbReference type="Proteomes" id="UP001320159"/>
    </source>
</evidence>
<protein>
    <submittedName>
        <fullName evidence="1">Uncharacterized protein</fullName>
    </submittedName>
</protein>
<sequence length="193" mass="21793">MGSWTITIQLNREKLSAYGNGYLTDILVDMMGIMGDIFVVTRVECPYKYTLFDRIRPITPGSLREALEKRWEMMGSKDSDFSPNAMIYGLTYVYAFTVTGMSRALIPNALSFRLDSEIKAEEPMATLTVSTNCDIWMEETINGADNSIMGTLNGDLLSEKLEELEKRLSGKITSYGTGFDDVIRMNKYGLRKK</sequence>
<reference evidence="1 2" key="1">
    <citation type="submission" date="2017-11" db="EMBL/GenBank/DDBJ databases">
        <title>Isolation and Characterization of Family Methanocellaceae Species from Potential Methane Hydrate Area Offshore Southwestern Taiwan.</title>
        <authorList>
            <person name="Zhang W.-L."/>
            <person name="Chen W.-C."/>
            <person name="Lai M.-C."/>
            <person name="Chen S.-C."/>
        </authorList>
    </citation>
    <scope>NUCLEOTIDE SEQUENCE [LARGE SCALE GENOMIC DNA]</scope>
    <source>
        <strain evidence="1 2">CWC-04</strain>
    </source>
</reference>
<evidence type="ECO:0000313" key="1">
    <source>
        <dbReference type="EMBL" id="MCD1295693.1"/>
    </source>
</evidence>
<accession>A0AAP2W6T8</accession>
<dbReference type="AlphaFoldDB" id="A0AAP2W6T8"/>
<keyword evidence="2" id="KW-1185">Reference proteome</keyword>